<organism evidence="5">
    <name type="scientific">Gordonia amarae</name>
    <dbReference type="NCBI Taxonomy" id="36821"/>
    <lineage>
        <taxon>Bacteria</taxon>
        <taxon>Bacillati</taxon>
        <taxon>Actinomycetota</taxon>
        <taxon>Actinomycetes</taxon>
        <taxon>Mycobacteriales</taxon>
        <taxon>Gordoniaceae</taxon>
        <taxon>Gordonia</taxon>
    </lineage>
</organism>
<evidence type="ECO:0000256" key="1">
    <source>
        <dbReference type="ARBA" id="ARBA00004370"/>
    </source>
</evidence>
<keyword evidence="4" id="KW-1133">Transmembrane helix</keyword>
<dbReference type="PANTHER" id="PTHR37042">
    <property type="entry name" value="OUTER MEMBRANE PROTEIN RV1973"/>
    <property type="match status" value="1"/>
</dbReference>
<proteinExistence type="predicted"/>
<evidence type="ECO:0000313" key="5">
    <source>
        <dbReference type="EMBL" id="QHN40887.1"/>
    </source>
</evidence>
<accession>A0A857MND4</accession>
<reference evidence="5" key="1">
    <citation type="journal article" date="2021" name="Nat. Microbiol.">
        <title>Cocultivation of an ultrasmall environmental parasitic bacterium with lytic ability against bacteria associated with wastewater foams.</title>
        <authorList>
            <person name="Batinovic S."/>
            <person name="Rose J.J.A."/>
            <person name="Ratcliffe J."/>
            <person name="Seviour R.J."/>
            <person name="Petrovski S."/>
        </authorList>
    </citation>
    <scope>NUCLEOTIDE SEQUENCE</scope>
    <source>
        <strain evidence="5">CON44</strain>
    </source>
</reference>
<name>A0A857MND4_9ACTN</name>
<feature type="transmembrane region" description="Helical" evidence="4">
    <location>
        <begin position="50"/>
        <end position="71"/>
    </location>
</feature>
<gene>
    <name evidence="5" type="ORF">GII30_18520</name>
</gene>
<dbReference type="GO" id="GO:0016020">
    <property type="term" value="C:membrane"/>
    <property type="evidence" value="ECO:0007669"/>
    <property type="project" value="UniProtKB-SubCell"/>
</dbReference>
<evidence type="ECO:0000256" key="3">
    <source>
        <dbReference type="SAM" id="MobiDB-lite"/>
    </source>
</evidence>
<keyword evidence="4" id="KW-0812">Transmembrane</keyword>
<feature type="compositionally biased region" description="Basic and acidic residues" evidence="3">
    <location>
        <begin position="1"/>
        <end position="11"/>
    </location>
</feature>
<sequence length="206" mass="21931">MTLTDETRPDTVDDAADDVENAGTVESAVPDAESDGKTGPGWRSRLRRNLTLLVAAVVMVAAVATAVTMYFTVHQDDQATDAAARKDVVAAANAGTTALLSYAPKTLDADLAKGRTHLTGQFLTYYREFTDKVVKPAAQENQITTRAVVSRAAVEKMSPDAATVLVFVNQSTTSKDKPEAELTSSSVRVGLQRAGGRWLISAFDPV</sequence>
<evidence type="ECO:0000256" key="4">
    <source>
        <dbReference type="SAM" id="Phobius"/>
    </source>
</evidence>
<protein>
    <submittedName>
        <fullName evidence="5">Uncharacterized protein</fullName>
    </submittedName>
</protein>
<dbReference type="RefSeq" id="WP_005182683.1">
    <property type="nucleotide sequence ID" value="NZ_CP045804.1"/>
</dbReference>
<comment type="subcellular location">
    <subcellularLocation>
        <location evidence="1">Membrane</location>
    </subcellularLocation>
</comment>
<evidence type="ECO:0000256" key="2">
    <source>
        <dbReference type="ARBA" id="ARBA00023136"/>
    </source>
</evidence>
<dbReference type="PANTHER" id="PTHR37042:SF4">
    <property type="entry name" value="OUTER MEMBRANE PROTEIN RV1973"/>
    <property type="match status" value="1"/>
</dbReference>
<dbReference type="AlphaFoldDB" id="A0A857MND4"/>
<dbReference type="EMBL" id="CP045810">
    <property type="protein sequence ID" value="QHN40887.1"/>
    <property type="molecule type" value="Genomic_DNA"/>
</dbReference>
<feature type="region of interest" description="Disordered" evidence="3">
    <location>
        <begin position="1"/>
        <end position="42"/>
    </location>
</feature>
<keyword evidence="2 4" id="KW-0472">Membrane</keyword>